<evidence type="ECO:0000259" key="6">
    <source>
        <dbReference type="PROSITE" id="PS50885"/>
    </source>
</evidence>
<dbReference type="GO" id="GO:0007165">
    <property type="term" value="P:signal transduction"/>
    <property type="evidence" value="ECO:0007669"/>
    <property type="project" value="UniProtKB-KW"/>
</dbReference>
<evidence type="ECO:0000256" key="4">
    <source>
        <dbReference type="SAM" id="Phobius"/>
    </source>
</evidence>
<organism evidence="7 8">
    <name type="scientific">Phreatobacter stygius</name>
    <dbReference type="NCBI Taxonomy" id="1940610"/>
    <lineage>
        <taxon>Bacteria</taxon>
        <taxon>Pseudomonadati</taxon>
        <taxon>Pseudomonadota</taxon>
        <taxon>Alphaproteobacteria</taxon>
        <taxon>Hyphomicrobiales</taxon>
        <taxon>Phreatobacteraceae</taxon>
        <taxon>Phreatobacter</taxon>
    </lineage>
</organism>
<dbReference type="PANTHER" id="PTHR32089:SF112">
    <property type="entry name" value="LYSOZYME-LIKE PROTEIN-RELATED"/>
    <property type="match status" value="1"/>
</dbReference>
<dbReference type="CDD" id="cd06225">
    <property type="entry name" value="HAMP"/>
    <property type="match status" value="1"/>
</dbReference>
<dbReference type="SMART" id="SM00304">
    <property type="entry name" value="HAMP"/>
    <property type="match status" value="1"/>
</dbReference>
<evidence type="ECO:0000256" key="2">
    <source>
        <dbReference type="ARBA" id="ARBA00029447"/>
    </source>
</evidence>
<accession>A0A4D7B8V2</accession>
<keyword evidence="4" id="KW-0812">Transmembrane</keyword>
<dbReference type="Gene3D" id="1.10.287.950">
    <property type="entry name" value="Methyl-accepting chemotaxis protein"/>
    <property type="match status" value="1"/>
</dbReference>
<name>A0A4D7B8V2_9HYPH</name>
<evidence type="ECO:0000313" key="8">
    <source>
        <dbReference type="Proteomes" id="UP000298781"/>
    </source>
</evidence>
<dbReference type="PANTHER" id="PTHR32089">
    <property type="entry name" value="METHYL-ACCEPTING CHEMOTAXIS PROTEIN MCPB"/>
    <property type="match status" value="1"/>
</dbReference>
<dbReference type="SUPFAM" id="SSF58104">
    <property type="entry name" value="Methyl-accepting chemotaxis protein (MCP) signaling domain"/>
    <property type="match status" value="1"/>
</dbReference>
<evidence type="ECO:0000259" key="5">
    <source>
        <dbReference type="PROSITE" id="PS50111"/>
    </source>
</evidence>
<keyword evidence="4" id="KW-1133">Transmembrane helix</keyword>
<dbReference type="EMBL" id="CP039690">
    <property type="protein sequence ID" value="QCI64497.1"/>
    <property type="molecule type" value="Genomic_DNA"/>
</dbReference>
<dbReference type="InterPro" id="IPR024478">
    <property type="entry name" value="HlyB_4HB_MCP"/>
</dbReference>
<dbReference type="KEGG" id="pstg:E8M01_09775"/>
<evidence type="ECO:0000256" key="1">
    <source>
        <dbReference type="ARBA" id="ARBA00023224"/>
    </source>
</evidence>
<comment type="similarity">
    <text evidence="2">Belongs to the methyl-accepting chemotaxis (MCP) protein family.</text>
</comment>
<sequence length="700" mass="73196">MGTLMLAFNLRAKLIAGFAALIAISAVSAGVSVWRARTISESMEKVAAVRSPTAILGTRIVDAVNRTQVALRDHLIDPDEAHVRRWEQIWRDLTKARDEMDRYAADFADEAHRARWKEAHPLFEDMQKAQQRLLAVVGTPDHYPALTAYEREIVPRLQPLEEALGILITKEISNPVASEQLLTAGVALQSSILSATRHLRGFIHLGRDQDKAAFERAWTTAGDRIRDIGGLASALSEDQTRALNQIRFGFLSVRKGSAAATSLRSGSGWNAPLAMMHDQVTPLTNRILDALEGPANAEGVRQGGLIDGQIALLTEDTRNSADLANSLSTALTLAALLSLVAGLAIALVLARMIVRPISGMTAAMQDLSSGKLDIAIPGQGRTDEVGAMAGAMAVFRDTMRDADQARSEEQARQLAEAERLARRNAVAEAFVAKMSDLASGFTASSGRVAVSASDLSATAEETSRQAGEVAGAAEIASINVQTVAASTEELAASVREINAQVMKSAESADTAVGEAKRSEEQIRDLAGSADRIGDVVNLIKAIADQTNLLALNATIEAARAGESGRGFAVVASEVKNLAAQTAKATEEIATKITEIQGATAATVMSITAIGSTIDTIKAITAAVAAAIEQQGAATHEIAGNCQKAAAAAAGVTGTITGVGQAAETTGRSAGELTGLATDLAGHAGTLQDEVQAFVDALKAA</sequence>
<dbReference type="PROSITE" id="PS50111">
    <property type="entry name" value="CHEMOTAXIS_TRANSDUC_2"/>
    <property type="match status" value="1"/>
</dbReference>
<feature type="domain" description="HAMP" evidence="6">
    <location>
        <begin position="351"/>
        <end position="404"/>
    </location>
</feature>
<feature type="transmembrane region" description="Helical" evidence="4">
    <location>
        <begin position="327"/>
        <end position="350"/>
    </location>
</feature>
<dbReference type="Pfam" id="PF12729">
    <property type="entry name" value="4HB_MCP_1"/>
    <property type="match status" value="1"/>
</dbReference>
<dbReference type="GO" id="GO:0016020">
    <property type="term" value="C:membrane"/>
    <property type="evidence" value="ECO:0007669"/>
    <property type="project" value="InterPro"/>
</dbReference>
<dbReference type="Proteomes" id="UP000298781">
    <property type="component" value="Chromosome"/>
</dbReference>
<dbReference type="AlphaFoldDB" id="A0A4D7B8V2"/>
<evidence type="ECO:0000256" key="3">
    <source>
        <dbReference type="PROSITE-ProRule" id="PRU00284"/>
    </source>
</evidence>
<feature type="domain" description="Methyl-accepting transducer" evidence="5">
    <location>
        <begin position="444"/>
        <end position="680"/>
    </location>
</feature>
<dbReference type="InterPro" id="IPR003660">
    <property type="entry name" value="HAMP_dom"/>
</dbReference>
<dbReference type="SMART" id="SM00283">
    <property type="entry name" value="MA"/>
    <property type="match status" value="1"/>
</dbReference>
<dbReference type="Pfam" id="PF00672">
    <property type="entry name" value="HAMP"/>
    <property type="match status" value="1"/>
</dbReference>
<gene>
    <name evidence="7" type="ORF">E8M01_09775</name>
</gene>
<keyword evidence="1 3" id="KW-0807">Transducer</keyword>
<proteinExistence type="inferred from homology"/>
<evidence type="ECO:0000313" key="7">
    <source>
        <dbReference type="EMBL" id="QCI64497.1"/>
    </source>
</evidence>
<keyword evidence="4" id="KW-0472">Membrane</keyword>
<dbReference type="RefSeq" id="WP_136959950.1">
    <property type="nucleotide sequence ID" value="NZ_CP039690.1"/>
</dbReference>
<dbReference type="PROSITE" id="PS50885">
    <property type="entry name" value="HAMP"/>
    <property type="match status" value="1"/>
</dbReference>
<dbReference type="OrthoDB" id="8482111at2"/>
<dbReference type="Pfam" id="PF00015">
    <property type="entry name" value="MCPsignal"/>
    <property type="match status" value="1"/>
</dbReference>
<dbReference type="InterPro" id="IPR004089">
    <property type="entry name" value="MCPsignal_dom"/>
</dbReference>
<keyword evidence="8" id="KW-1185">Reference proteome</keyword>
<dbReference type="Gene3D" id="6.10.340.10">
    <property type="match status" value="1"/>
</dbReference>
<reference evidence="7 8" key="1">
    <citation type="submission" date="2019-04" db="EMBL/GenBank/DDBJ databases">
        <title>Phreatobacter aquaticus sp. nov.</title>
        <authorList>
            <person name="Choi A."/>
        </authorList>
    </citation>
    <scope>NUCLEOTIDE SEQUENCE [LARGE SCALE GENOMIC DNA]</scope>
    <source>
        <strain evidence="7 8">KCTC 52518</strain>
    </source>
</reference>
<protein>
    <submittedName>
        <fullName evidence="7">HAMP domain-containing protein</fullName>
    </submittedName>
</protein>